<evidence type="ECO:0000313" key="6">
    <source>
        <dbReference type="EMBL" id="CAF4362292.1"/>
    </source>
</evidence>
<dbReference type="AlphaFoldDB" id="A0A817ZBI0"/>
<evidence type="ECO:0008006" key="13">
    <source>
        <dbReference type="Google" id="ProtNLM"/>
    </source>
</evidence>
<dbReference type="Proteomes" id="UP000663838">
    <property type="component" value="Unassembled WGS sequence"/>
</dbReference>
<evidence type="ECO:0000313" key="1">
    <source>
        <dbReference type="EMBL" id="CAF3290733.1"/>
    </source>
</evidence>
<dbReference type="EMBL" id="CAJNYT010005575">
    <property type="protein sequence ID" value="CAF3756684.1"/>
    <property type="molecule type" value="Genomic_DNA"/>
</dbReference>
<dbReference type="Proteomes" id="UP000663848">
    <property type="component" value="Unassembled WGS sequence"/>
</dbReference>
<dbReference type="Proteomes" id="UP000663833">
    <property type="component" value="Unassembled WGS sequence"/>
</dbReference>
<comment type="caution">
    <text evidence="3">The sequence shown here is derived from an EMBL/GenBank/DDBJ whole genome shotgun (WGS) entry which is preliminary data.</text>
</comment>
<dbReference type="EMBL" id="CAJOBO010002554">
    <property type="protein sequence ID" value="CAF4457166.1"/>
    <property type="molecule type" value="Genomic_DNA"/>
</dbReference>
<gene>
    <name evidence="3" type="ORF">FME351_LOCUS8302</name>
    <name evidence="5" type="ORF">GRG538_LOCUS31703</name>
    <name evidence="7" type="ORF">HFQ381_LOCUS24347</name>
    <name evidence="4" type="ORF">KIK155_LOCUS11910</name>
    <name evidence="1" type="ORF">LUA448_LOCUS7204</name>
    <name evidence="9" type="ORF">QYT958_LOCUS16734</name>
    <name evidence="2" type="ORF">TIS948_LOCUS25508</name>
    <name evidence="10" type="ORF">TOA249_LOCUS24605</name>
    <name evidence="8" type="ORF">TSG867_LOCUS25328</name>
    <name evidence="6" type="ORF">UJA718_LOCUS16520</name>
</gene>
<dbReference type="EMBL" id="CAJOBQ010002459">
    <property type="protein sequence ID" value="CAF4561357.1"/>
    <property type="molecule type" value="Genomic_DNA"/>
</dbReference>
<evidence type="ECO:0000313" key="3">
    <source>
        <dbReference type="EMBL" id="CAF3392699.1"/>
    </source>
</evidence>
<dbReference type="EMBL" id="CAJNYD010000707">
    <property type="protein sequence ID" value="CAF3290733.1"/>
    <property type="molecule type" value="Genomic_DNA"/>
</dbReference>
<dbReference type="EMBL" id="CAJOBS010002534">
    <property type="protein sequence ID" value="CAF4821349.1"/>
    <property type="molecule type" value="Genomic_DNA"/>
</dbReference>
<evidence type="ECO:0000313" key="10">
    <source>
        <dbReference type="EMBL" id="CAF4821349.1"/>
    </source>
</evidence>
<reference evidence="3" key="1">
    <citation type="submission" date="2021-02" db="EMBL/GenBank/DDBJ databases">
        <authorList>
            <person name="Nowell W R."/>
        </authorList>
    </citation>
    <scope>NUCLEOTIDE SEQUENCE</scope>
</reference>
<evidence type="ECO:0000313" key="11">
    <source>
        <dbReference type="Proteomes" id="UP000663869"/>
    </source>
</evidence>
<keyword evidence="12" id="KW-1185">Reference proteome</keyword>
<dbReference type="Proteomes" id="UP000663869">
    <property type="component" value="Unassembled WGS sequence"/>
</dbReference>
<proteinExistence type="predicted"/>
<accession>A0A817ZBI0</accession>
<dbReference type="OrthoDB" id="10499582at2759"/>
<dbReference type="EMBL" id="CAJNYV010001890">
    <property type="protein sequence ID" value="CAF3444365.1"/>
    <property type="molecule type" value="Genomic_DNA"/>
</dbReference>
<evidence type="ECO:0000313" key="12">
    <source>
        <dbReference type="Proteomes" id="UP000663873"/>
    </source>
</evidence>
<dbReference type="Proteomes" id="UP000663873">
    <property type="component" value="Unassembled WGS sequence"/>
</dbReference>
<dbReference type="Proteomes" id="UP000663872">
    <property type="component" value="Unassembled WGS sequence"/>
</dbReference>
<dbReference type="Proteomes" id="UP000663865">
    <property type="component" value="Unassembled WGS sequence"/>
</dbReference>
<sequence length="111" mass="12944">MNTAIAPTHFMSSPDSVLLEIFAYLSCEDVLYTFADFHDSHLIDLLTEHGVFRYIWLSSELPHCEYEVLSNGIWRYNSVRSFVCKEIFCEFITHLTPCSIFPELTELRILC</sequence>
<evidence type="ECO:0000313" key="7">
    <source>
        <dbReference type="EMBL" id="CAF4457166.1"/>
    </source>
</evidence>
<dbReference type="Proteomes" id="UP000663862">
    <property type="component" value="Unassembled WGS sequence"/>
</dbReference>
<dbReference type="EMBL" id="CAJNYU010000833">
    <property type="protein sequence ID" value="CAF3392699.1"/>
    <property type="molecule type" value="Genomic_DNA"/>
</dbReference>
<dbReference type="EMBL" id="CAJOBP010002571">
    <property type="protein sequence ID" value="CAF4362292.1"/>
    <property type="molecule type" value="Genomic_DNA"/>
</dbReference>
<organism evidence="3 11">
    <name type="scientific">Rotaria socialis</name>
    <dbReference type="NCBI Taxonomy" id="392032"/>
    <lineage>
        <taxon>Eukaryota</taxon>
        <taxon>Metazoa</taxon>
        <taxon>Spiralia</taxon>
        <taxon>Gnathifera</taxon>
        <taxon>Rotifera</taxon>
        <taxon>Eurotatoria</taxon>
        <taxon>Bdelloidea</taxon>
        <taxon>Philodinida</taxon>
        <taxon>Philodinidae</taxon>
        <taxon>Rotaria</taxon>
    </lineage>
</organism>
<name>A0A817ZBI0_9BILA</name>
<evidence type="ECO:0000313" key="2">
    <source>
        <dbReference type="EMBL" id="CAF3376121.1"/>
    </source>
</evidence>
<evidence type="ECO:0000313" key="5">
    <source>
        <dbReference type="EMBL" id="CAF3756684.1"/>
    </source>
</evidence>
<dbReference type="Proteomes" id="UP000663825">
    <property type="component" value="Unassembled WGS sequence"/>
</dbReference>
<dbReference type="Proteomes" id="UP000663851">
    <property type="component" value="Unassembled WGS sequence"/>
</dbReference>
<evidence type="ECO:0000313" key="4">
    <source>
        <dbReference type="EMBL" id="CAF3444365.1"/>
    </source>
</evidence>
<evidence type="ECO:0000313" key="8">
    <source>
        <dbReference type="EMBL" id="CAF4561357.1"/>
    </source>
</evidence>
<evidence type="ECO:0000313" key="9">
    <source>
        <dbReference type="EMBL" id="CAF4682926.1"/>
    </source>
</evidence>
<dbReference type="EMBL" id="CAJNXB010004437">
    <property type="protein sequence ID" value="CAF3376121.1"/>
    <property type="molecule type" value="Genomic_DNA"/>
</dbReference>
<dbReference type="EMBL" id="CAJOBR010002452">
    <property type="protein sequence ID" value="CAF4682926.1"/>
    <property type="molecule type" value="Genomic_DNA"/>
</dbReference>
<protein>
    <recommendedName>
        <fullName evidence="13">F-box domain-containing protein</fullName>
    </recommendedName>
</protein>